<evidence type="ECO:0000313" key="3">
    <source>
        <dbReference type="Proteomes" id="UP001195769"/>
    </source>
</evidence>
<evidence type="ECO:0000313" key="2">
    <source>
        <dbReference type="EMBL" id="KAG1887443.1"/>
    </source>
</evidence>
<feature type="region of interest" description="Disordered" evidence="1">
    <location>
        <begin position="42"/>
        <end position="64"/>
    </location>
</feature>
<dbReference type="RefSeq" id="XP_041216847.1">
    <property type="nucleotide sequence ID" value="XM_041377993.1"/>
</dbReference>
<name>A0AAD4DP71_9AGAM</name>
<organism evidence="2 3">
    <name type="scientific">Suillus fuscotomentosus</name>
    <dbReference type="NCBI Taxonomy" id="1912939"/>
    <lineage>
        <taxon>Eukaryota</taxon>
        <taxon>Fungi</taxon>
        <taxon>Dikarya</taxon>
        <taxon>Basidiomycota</taxon>
        <taxon>Agaricomycotina</taxon>
        <taxon>Agaricomycetes</taxon>
        <taxon>Agaricomycetidae</taxon>
        <taxon>Boletales</taxon>
        <taxon>Suillineae</taxon>
        <taxon>Suillaceae</taxon>
        <taxon>Suillus</taxon>
    </lineage>
</organism>
<gene>
    <name evidence="2" type="ORF">F5891DRAFT_988287</name>
</gene>
<proteinExistence type="predicted"/>
<dbReference type="AlphaFoldDB" id="A0AAD4DP71"/>
<evidence type="ECO:0000256" key="1">
    <source>
        <dbReference type="SAM" id="MobiDB-lite"/>
    </source>
</evidence>
<dbReference type="Proteomes" id="UP001195769">
    <property type="component" value="Unassembled WGS sequence"/>
</dbReference>
<dbReference type="GeneID" id="64672291"/>
<keyword evidence="3" id="KW-1185">Reference proteome</keyword>
<sequence>MHACPTACGGGVEPGKECVKVLNEWEIRMLQDWLYMTHSEAKADRPESMGADPASTENKKGDGWDIEEDGRDILSYPKDSNLWIHGRIERLNDVFEKNQNVGKFLGNLRSLTSIITVDPKWEDIEDITKDLWLGKMNWREFVNSLRRFESF</sequence>
<reference evidence="2" key="1">
    <citation type="journal article" date="2020" name="New Phytol.">
        <title>Comparative genomics reveals dynamic genome evolution in host specialist ectomycorrhizal fungi.</title>
        <authorList>
            <person name="Lofgren L.A."/>
            <person name="Nguyen N.H."/>
            <person name="Vilgalys R."/>
            <person name="Ruytinx J."/>
            <person name="Liao H.L."/>
            <person name="Branco S."/>
            <person name="Kuo A."/>
            <person name="LaButti K."/>
            <person name="Lipzen A."/>
            <person name="Andreopoulos W."/>
            <person name="Pangilinan J."/>
            <person name="Riley R."/>
            <person name="Hundley H."/>
            <person name="Na H."/>
            <person name="Barry K."/>
            <person name="Grigoriev I.V."/>
            <person name="Stajich J.E."/>
            <person name="Kennedy P.G."/>
        </authorList>
    </citation>
    <scope>NUCLEOTIDE SEQUENCE</scope>
    <source>
        <strain evidence="2">FC203</strain>
    </source>
</reference>
<protein>
    <submittedName>
        <fullName evidence="2">Uncharacterized protein</fullName>
    </submittedName>
</protein>
<accession>A0AAD4DP71</accession>
<dbReference type="EMBL" id="JABBWK010000210">
    <property type="protein sequence ID" value="KAG1887443.1"/>
    <property type="molecule type" value="Genomic_DNA"/>
</dbReference>
<comment type="caution">
    <text evidence="2">The sequence shown here is derived from an EMBL/GenBank/DDBJ whole genome shotgun (WGS) entry which is preliminary data.</text>
</comment>